<evidence type="ECO:0000313" key="3">
    <source>
        <dbReference type="Proteomes" id="UP000683517"/>
    </source>
</evidence>
<dbReference type="Pfam" id="PF12532">
    <property type="entry name" value="DUF3732"/>
    <property type="match status" value="1"/>
</dbReference>
<dbReference type="InterPro" id="IPR022205">
    <property type="entry name" value="DUF3732"/>
</dbReference>
<gene>
    <name evidence="2" type="ORF">I6L30_04125</name>
</gene>
<dbReference type="EMBL" id="CP077365">
    <property type="protein sequence ID" value="QXB47203.1"/>
    <property type="molecule type" value="Genomic_DNA"/>
</dbReference>
<name>A0ABX8LAJ6_9GAMM</name>
<dbReference type="RefSeq" id="WP_216985356.1">
    <property type="nucleotide sequence ID" value="NZ_CP077365.1"/>
</dbReference>
<evidence type="ECO:0000256" key="1">
    <source>
        <dbReference type="SAM" id="Coils"/>
    </source>
</evidence>
<accession>A0ABX8LAJ6</accession>
<evidence type="ECO:0000313" key="2">
    <source>
        <dbReference type="EMBL" id="QXB47203.1"/>
    </source>
</evidence>
<protein>
    <submittedName>
        <fullName evidence="2">DUF3732 domain-containing protein</fullName>
    </submittedName>
</protein>
<dbReference type="Proteomes" id="UP000683517">
    <property type="component" value="Chromosome"/>
</dbReference>
<sequence length="661" mass="76713">MKFLIESLILWPLDQEKDLRILNFKTDKVNIIHGRSRTGKSSILSIIDYCLGSSRCSIPVGLIREKVEWFGLIVHTKGIRIIIARHTPGVKTVSKEFFVRALNENQEIPKVLNANYDESDLKSLFNDKLLRLSNLSQSDNNEVGQFDGRASYRDLAAFNFLPQHIVANPNTLFYKADSNEHKERLRKILPLALSIVDIEYLNKERSRFTLQKHLESLERKQETKKRNLSAWEGDVEKVWNKAIELGLVQNVEVHNLSDRINILNELISKIDQVGYDVLMKTPNYKYTNEKYIEYKQKEINLQKDIDKLRRKIRNYEVMSQSANNFSEAINTERQRIINFEWIKKNIKEKNTCIACGSENNQLTYLIDNLEKKTNKISGLVKVFTESPIAHKEIDQCNTELMKLESSLQEVRLLRLELERIDTVTKDSLSKVFILIGRLQALLINYAENNNEDELGKEIVELRKRIQELDNYFLGKEKLNKSNEVFKEISDLISFYASKFELEKPGTISLDAKDLTLSFMNKGRKEYLWEVGSGSNWMGYHISTFLGLHQYFSKEELDKNPVLSFLVIDQPSQVYFPTAVSGINQLDDYDNIENLKAARGDDILATRRIFEMLNLGLKKSSYQYQIIVLEHADQSIWGDVDGTYEVANWKNKDEGLIPQSWL</sequence>
<organism evidence="2 3">
    <name type="scientific">Acinetobacter seifertii</name>
    <dbReference type="NCBI Taxonomy" id="1530123"/>
    <lineage>
        <taxon>Bacteria</taxon>
        <taxon>Pseudomonadati</taxon>
        <taxon>Pseudomonadota</taxon>
        <taxon>Gammaproteobacteria</taxon>
        <taxon>Moraxellales</taxon>
        <taxon>Moraxellaceae</taxon>
        <taxon>Acinetobacter</taxon>
        <taxon>Acinetobacter calcoaceticus/baumannii complex</taxon>
    </lineage>
</organism>
<proteinExistence type="predicted"/>
<feature type="coiled-coil region" evidence="1">
    <location>
        <begin position="291"/>
        <end position="318"/>
    </location>
</feature>
<reference evidence="2 3" key="1">
    <citation type="submission" date="2021-06" db="EMBL/GenBank/DDBJ databases">
        <title>FDA dAtabase for Regulatory Grade micrObial Sequences (FDA-ARGOS): Supporting development and validation of Infectious Disease Dx tests.</title>
        <authorList>
            <person name="Sproer C."/>
            <person name="Gronow S."/>
            <person name="Severitt S."/>
            <person name="Schroder I."/>
            <person name="Tallon L."/>
            <person name="Sadzewicz L."/>
            <person name="Zhao X."/>
            <person name="Boylan J."/>
            <person name="Ott S."/>
            <person name="Bowen H."/>
            <person name="Vavikolanu K."/>
            <person name="Mehta A."/>
            <person name="Aluvathingal J."/>
            <person name="Nadendla S."/>
            <person name="Lowell S."/>
            <person name="Myers T."/>
            <person name="Yan Y."/>
        </authorList>
    </citation>
    <scope>NUCLEOTIDE SEQUENCE [LARGE SCALE GENOMIC DNA]</scope>
    <source>
        <strain evidence="2 3">FDAARGOS 1400</strain>
    </source>
</reference>
<keyword evidence="1" id="KW-0175">Coiled coil</keyword>
<keyword evidence="3" id="KW-1185">Reference proteome</keyword>